<dbReference type="PROSITE" id="PS00778">
    <property type="entry name" value="HIS_ACID_PHOSPHAT_2"/>
    <property type="match status" value="1"/>
</dbReference>
<gene>
    <name evidence="4" type="ORF">RI129_011623</name>
</gene>
<dbReference type="EMBL" id="JAVRBK010000009">
    <property type="protein sequence ID" value="KAK5639131.1"/>
    <property type="molecule type" value="Genomic_DNA"/>
</dbReference>
<feature type="signal peptide" evidence="3">
    <location>
        <begin position="1"/>
        <end position="19"/>
    </location>
</feature>
<protein>
    <recommendedName>
        <fullName evidence="6">Acid phosphatase</fullName>
    </recommendedName>
</protein>
<dbReference type="InterPro" id="IPR029033">
    <property type="entry name" value="His_PPase_superfam"/>
</dbReference>
<dbReference type="Proteomes" id="UP001329430">
    <property type="component" value="Chromosome 9"/>
</dbReference>
<reference evidence="4 5" key="1">
    <citation type="journal article" date="2024" name="Insects">
        <title>An Improved Chromosome-Level Genome Assembly of the Firefly Pyrocoelia pectoralis.</title>
        <authorList>
            <person name="Fu X."/>
            <person name="Meyer-Rochow V.B."/>
            <person name="Ballantyne L."/>
            <person name="Zhu X."/>
        </authorList>
    </citation>
    <scope>NUCLEOTIDE SEQUENCE [LARGE SCALE GENOMIC DNA]</scope>
    <source>
        <strain evidence="4">XCY_ONT2</strain>
    </source>
</reference>
<evidence type="ECO:0008006" key="6">
    <source>
        <dbReference type="Google" id="ProtNLM"/>
    </source>
</evidence>
<keyword evidence="3" id="KW-0732">Signal</keyword>
<evidence type="ECO:0000313" key="5">
    <source>
        <dbReference type="Proteomes" id="UP001329430"/>
    </source>
</evidence>
<evidence type="ECO:0000256" key="1">
    <source>
        <dbReference type="ARBA" id="ARBA00000032"/>
    </source>
</evidence>
<dbReference type="PROSITE" id="PS00616">
    <property type="entry name" value="HIS_ACID_PHOSPHAT_1"/>
    <property type="match status" value="1"/>
</dbReference>
<feature type="chain" id="PRO_5042826386" description="Acid phosphatase" evidence="3">
    <location>
        <begin position="20"/>
        <end position="373"/>
    </location>
</feature>
<comment type="caution">
    <text evidence="4">The sequence shown here is derived from an EMBL/GenBank/DDBJ whole genome shotgun (WGS) entry which is preliminary data.</text>
</comment>
<evidence type="ECO:0000256" key="3">
    <source>
        <dbReference type="SAM" id="SignalP"/>
    </source>
</evidence>
<evidence type="ECO:0000313" key="4">
    <source>
        <dbReference type="EMBL" id="KAK5639131.1"/>
    </source>
</evidence>
<dbReference type="InterPro" id="IPR000560">
    <property type="entry name" value="His_Pase_clade-2"/>
</dbReference>
<accession>A0AAN7V4Z6</accession>
<dbReference type="AlphaFoldDB" id="A0AAN7V4Z6"/>
<dbReference type="PANTHER" id="PTHR11567">
    <property type="entry name" value="ACID PHOSPHATASE-RELATED"/>
    <property type="match status" value="1"/>
</dbReference>
<dbReference type="Pfam" id="PF00328">
    <property type="entry name" value="His_Phos_2"/>
    <property type="match status" value="1"/>
</dbReference>
<dbReference type="SUPFAM" id="SSF53254">
    <property type="entry name" value="Phosphoglycerate mutase-like"/>
    <property type="match status" value="1"/>
</dbReference>
<comment type="similarity">
    <text evidence="2">Belongs to the histidine acid phosphatase family.</text>
</comment>
<keyword evidence="5" id="KW-1185">Reference proteome</keyword>
<comment type="catalytic activity">
    <reaction evidence="1">
        <text>a phosphate monoester + H2O = an alcohol + phosphate</text>
        <dbReference type="Rhea" id="RHEA:15017"/>
        <dbReference type="ChEBI" id="CHEBI:15377"/>
        <dbReference type="ChEBI" id="CHEBI:30879"/>
        <dbReference type="ChEBI" id="CHEBI:43474"/>
        <dbReference type="ChEBI" id="CHEBI:67140"/>
        <dbReference type="EC" id="3.1.3.2"/>
    </reaction>
</comment>
<dbReference type="InterPro" id="IPR050645">
    <property type="entry name" value="Histidine_acid_phosphatase"/>
</dbReference>
<proteinExistence type="inferred from homology"/>
<dbReference type="CDD" id="cd07061">
    <property type="entry name" value="HP_HAP_like"/>
    <property type="match status" value="1"/>
</dbReference>
<dbReference type="GO" id="GO:0003993">
    <property type="term" value="F:acid phosphatase activity"/>
    <property type="evidence" value="ECO:0007669"/>
    <property type="project" value="UniProtKB-EC"/>
</dbReference>
<dbReference type="Gene3D" id="3.40.50.1240">
    <property type="entry name" value="Phosphoglycerate mutase-like"/>
    <property type="match status" value="1"/>
</dbReference>
<dbReference type="InterPro" id="IPR033379">
    <property type="entry name" value="Acid_Pase_AS"/>
</dbReference>
<sequence>MNLVIVILTCIISIGDLKSIENGTLRSVLIVFRHGARTPLWIYKNDPHKYWSEGLGKLTTEGKNQMYSLGKKLRNEYSHFLSQHYNEDEVYVRSSDRVRCKMSAQLALAGLFPPIGYQIWNPNLLWQPIPVSYVPYFEDNLLSMHKLCTAFFGSVRSVIFSEEIQNYSIIHQELFKYLSLHTGEDINDVFRIHSLYDTLKIEEHQNLELPSWTKNLQWDVMYEMAALKLFLFSMSQFTQRLSGGVFLKDVIMQFSKRNSNETSLKLILYSAHDSTLVSVLQTLGFRKLFIPDYGAHLAFELHEVDDTYEIKALFAKNFNSSLTPLKLSFCQSPCTLNEFEAQLQSKSLLPADWDRECLKVNSSDTFGIEKLLK</sequence>
<name>A0AAN7V4Z6_9COLE</name>
<dbReference type="PANTHER" id="PTHR11567:SF19">
    <property type="entry name" value="GH19849P"/>
    <property type="match status" value="1"/>
</dbReference>
<evidence type="ECO:0000256" key="2">
    <source>
        <dbReference type="ARBA" id="ARBA00005375"/>
    </source>
</evidence>
<organism evidence="4 5">
    <name type="scientific">Pyrocoelia pectoralis</name>
    <dbReference type="NCBI Taxonomy" id="417401"/>
    <lineage>
        <taxon>Eukaryota</taxon>
        <taxon>Metazoa</taxon>
        <taxon>Ecdysozoa</taxon>
        <taxon>Arthropoda</taxon>
        <taxon>Hexapoda</taxon>
        <taxon>Insecta</taxon>
        <taxon>Pterygota</taxon>
        <taxon>Neoptera</taxon>
        <taxon>Endopterygota</taxon>
        <taxon>Coleoptera</taxon>
        <taxon>Polyphaga</taxon>
        <taxon>Elateriformia</taxon>
        <taxon>Elateroidea</taxon>
        <taxon>Lampyridae</taxon>
        <taxon>Lampyrinae</taxon>
        <taxon>Pyrocoelia</taxon>
    </lineage>
</organism>